<name>A0A7I7SQT3_9MYCO</name>
<protein>
    <submittedName>
        <fullName evidence="2">Uncharacterized protein</fullName>
    </submittedName>
</protein>
<organism evidence="2 3">
    <name type="scientific">Mycolicibacterium sarraceniae</name>
    <dbReference type="NCBI Taxonomy" id="1534348"/>
    <lineage>
        <taxon>Bacteria</taxon>
        <taxon>Bacillati</taxon>
        <taxon>Actinomycetota</taxon>
        <taxon>Actinomycetes</taxon>
        <taxon>Mycobacteriales</taxon>
        <taxon>Mycobacteriaceae</taxon>
        <taxon>Mycolicibacterium</taxon>
    </lineage>
</organism>
<accession>A0A7I7SQT3</accession>
<reference evidence="2 3" key="1">
    <citation type="journal article" date="2019" name="Emerg. Microbes Infect.">
        <title>Comprehensive subspecies identification of 175 nontuberculous mycobacteria species based on 7547 genomic profiles.</title>
        <authorList>
            <person name="Matsumoto Y."/>
            <person name="Kinjo T."/>
            <person name="Motooka D."/>
            <person name="Nabeya D."/>
            <person name="Jung N."/>
            <person name="Uechi K."/>
            <person name="Horii T."/>
            <person name="Iida T."/>
            <person name="Fujita J."/>
            <person name="Nakamura S."/>
        </authorList>
    </citation>
    <scope>NUCLEOTIDE SEQUENCE [LARGE SCALE GENOMIC DNA]</scope>
    <source>
        <strain evidence="2 3">JCM 30395</strain>
    </source>
</reference>
<dbReference type="KEGG" id="msar:MSAR_16450"/>
<dbReference type="AlphaFoldDB" id="A0A7I7SQT3"/>
<sequence length="140" mass="15335">MFSRRRGDTAIVPGIATSKTLTELWEASCMRKQGEKRRATALYSLFYDRGLRRRAAKLYYWIAALVFAGLAVWVLTPYAPFTPDSAGMSASMKILTTILGSAMLVGLSVVHVVLARRVNGDSRQASANKHYPSPGSTPNP</sequence>
<gene>
    <name evidence="2" type="ORF">MSAR_16450</name>
</gene>
<feature type="transmembrane region" description="Helical" evidence="1">
    <location>
        <begin position="58"/>
        <end position="79"/>
    </location>
</feature>
<evidence type="ECO:0000313" key="2">
    <source>
        <dbReference type="EMBL" id="BBY58509.1"/>
    </source>
</evidence>
<dbReference type="EMBL" id="AP022595">
    <property type="protein sequence ID" value="BBY58509.1"/>
    <property type="molecule type" value="Genomic_DNA"/>
</dbReference>
<keyword evidence="1" id="KW-1133">Transmembrane helix</keyword>
<dbReference type="Proteomes" id="UP000466445">
    <property type="component" value="Chromosome"/>
</dbReference>
<feature type="transmembrane region" description="Helical" evidence="1">
    <location>
        <begin position="94"/>
        <end position="114"/>
    </location>
</feature>
<proteinExistence type="predicted"/>
<keyword evidence="1" id="KW-0812">Transmembrane</keyword>
<evidence type="ECO:0000256" key="1">
    <source>
        <dbReference type="SAM" id="Phobius"/>
    </source>
</evidence>
<keyword evidence="3" id="KW-1185">Reference proteome</keyword>
<evidence type="ECO:0000313" key="3">
    <source>
        <dbReference type="Proteomes" id="UP000466445"/>
    </source>
</evidence>
<keyword evidence="1" id="KW-0472">Membrane</keyword>